<dbReference type="EMBL" id="SMSE01000002">
    <property type="protein sequence ID" value="TDG14155.1"/>
    <property type="molecule type" value="Genomic_DNA"/>
</dbReference>
<gene>
    <name evidence="2" type="ORF">E2F43_11820</name>
</gene>
<dbReference type="Pfam" id="PF05096">
    <property type="entry name" value="Glu_cyclase_2"/>
    <property type="match status" value="1"/>
</dbReference>
<evidence type="ECO:0000313" key="2">
    <source>
        <dbReference type="EMBL" id="TDG14155.1"/>
    </source>
</evidence>
<reference evidence="2 3" key="1">
    <citation type="submission" date="2019-03" db="EMBL/GenBank/DDBJ databases">
        <title>Seongchinamella monodicae gen. nov., sp. nov., a novel member of the Gammaproteobacteria isolated from a tidal mudflat of beach.</title>
        <authorList>
            <person name="Yang H.G."/>
            <person name="Kang J.W."/>
            <person name="Lee S.D."/>
        </authorList>
    </citation>
    <scope>NUCLEOTIDE SEQUENCE [LARGE SCALE GENOMIC DNA]</scope>
    <source>
        <strain evidence="2 3">GH4-78</strain>
    </source>
</reference>
<dbReference type="PANTHER" id="PTHR31270">
    <property type="entry name" value="GLUTAMINYL-PEPTIDE CYCLOTRANSFERASE"/>
    <property type="match status" value="1"/>
</dbReference>
<sequence>MSVLRMTLAVLLASASLSTGAHAVETLEYRVTGKKPQERRNFIQGLEILDGKLYVSSGNYGQSRLMRYSFNDMTLEVSKQLHHRLFAEGLTVLNERVYQLTWRARMMLVFDQQSLDALEWFPISGQGWGLTNDGKQLIYSDGSDRLHFMSPTERTISRSLSVTEDGKPVYKLNELEWIEGRVWANIWQSDRIVIINPDSGDVEASLDLQGLLPTSDRRADTNVLNGIARDPADGSIWVTGKRWPWLYHIEIQPGE</sequence>
<dbReference type="GO" id="GO:0016603">
    <property type="term" value="F:glutaminyl-peptide cyclotransferase activity"/>
    <property type="evidence" value="ECO:0007669"/>
    <property type="project" value="InterPro"/>
</dbReference>
<dbReference type="InterPro" id="IPR007788">
    <property type="entry name" value="QCT"/>
</dbReference>
<evidence type="ECO:0000256" key="1">
    <source>
        <dbReference type="SAM" id="SignalP"/>
    </source>
</evidence>
<proteinExistence type="predicted"/>
<dbReference type="OrthoDB" id="9783700at2"/>
<dbReference type="InterPro" id="IPR011044">
    <property type="entry name" value="Quino_amine_DH_bsu"/>
</dbReference>
<dbReference type="RefSeq" id="WP_133212837.1">
    <property type="nucleotide sequence ID" value="NZ_SMSE01000002.1"/>
</dbReference>
<feature type="chain" id="PRO_5020955641" evidence="1">
    <location>
        <begin position="24"/>
        <end position="255"/>
    </location>
</feature>
<feature type="signal peptide" evidence="1">
    <location>
        <begin position="1"/>
        <end position="23"/>
    </location>
</feature>
<protein>
    <submittedName>
        <fullName evidence="2">Glutaminyl-peptide cyclotransferase</fullName>
    </submittedName>
</protein>
<evidence type="ECO:0000313" key="3">
    <source>
        <dbReference type="Proteomes" id="UP000295554"/>
    </source>
</evidence>
<organism evidence="2 3">
    <name type="scientific">Seongchinamella unica</name>
    <dbReference type="NCBI Taxonomy" id="2547392"/>
    <lineage>
        <taxon>Bacteria</taxon>
        <taxon>Pseudomonadati</taxon>
        <taxon>Pseudomonadota</taxon>
        <taxon>Gammaproteobacteria</taxon>
        <taxon>Cellvibrionales</taxon>
        <taxon>Halieaceae</taxon>
        <taxon>Seongchinamella</taxon>
    </lineage>
</organism>
<dbReference type="AlphaFoldDB" id="A0A4R5LT81"/>
<keyword evidence="3" id="KW-1185">Reference proteome</keyword>
<accession>A0A4R5LT81</accession>
<dbReference type="SUPFAM" id="SSF50969">
    <property type="entry name" value="YVTN repeat-like/Quinoprotein amine dehydrogenase"/>
    <property type="match status" value="1"/>
</dbReference>
<keyword evidence="2" id="KW-0808">Transferase</keyword>
<comment type="caution">
    <text evidence="2">The sequence shown here is derived from an EMBL/GenBank/DDBJ whole genome shotgun (WGS) entry which is preliminary data.</text>
</comment>
<keyword evidence="1" id="KW-0732">Signal</keyword>
<dbReference type="PANTHER" id="PTHR31270:SF1">
    <property type="entry name" value="GLUTAMINYL-PEPTIDE CYCLOTRANSFERASE"/>
    <property type="match status" value="1"/>
</dbReference>
<name>A0A4R5LT81_9GAMM</name>
<dbReference type="Proteomes" id="UP000295554">
    <property type="component" value="Unassembled WGS sequence"/>
</dbReference>